<dbReference type="GO" id="GO:0016747">
    <property type="term" value="F:acyltransferase activity, transferring groups other than amino-acyl groups"/>
    <property type="evidence" value="ECO:0007669"/>
    <property type="project" value="InterPro"/>
</dbReference>
<name>A0A139ADI5_GONPJ</name>
<dbReference type="CDD" id="cd04301">
    <property type="entry name" value="NAT_SF"/>
    <property type="match status" value="1"/>
</dbReference>
<dbReference type="SUPFAM" id="SSF55729">
    <property type="entry name" value="Acyl-CoA N-acyltransferases (Nat)"/>
    <property type="match status" value="1"/>
</dbReference>
<proteinExistence type="predicted"/>
<dbReference type="OrthoDB" id="41532at2759"/>
<evidence type="ECO:0000313" key="5">
    <source>
        <dbReference type="Proteomes" id="UP000070544"/>
    </source>
</evidence>
<keyword evidence="5" id="KW-1185">Reference proteome</keyword>
<evidence type="ECO:0000256" key="2">
    <source>
        <dbReference type="ARBA" id="ARBA00023315"/>
    </source>
</evidence>
<organism evidence="4 5">
    <name type="scientific">Gonapodya prolifera (strain JEL478)</name>
    <name type="common">Monoblepharis prolifera</name>
    <dbReference type="NCBI Taxonomy" id="1344416"/>
    <lineage>
        <taxon>Eukaryota</taxon>
        <taxon>Fungi</taxon>
        <taxon>Fungi incertae sedis</taxon>
        <taxon>Chytridiomycota</taxon>
        <taxon>Chytridiomycota incertae sedis</taxon>
        <taxon>Monoblepharidomycetes</taxon>
        <taxon>Monoblepharidales</taxon>
        <taxon>Gonapodyaceae</taxon>
        <taxon>Gonapodya</taxon>
    </lineage>
</organism>
<gene>
    <name evidence="4" type="ORF">M427DRAFT_57422</name>
</gene>
<dbReference type="Proteomes" id="UP000070544">
    <property type="component" value="Unassembled WGS sequence"/>
</dbReference>
<protein>
    <submittedName>
        <fullName evidence="4">Acyl-CoA N-acyltransferase</fullName>
    </submittedName>
</protein>
<keyword evidence="1 4" id="KW-0808">Transferase</keyword>
<dbReference type="InterPro" id="IPR000182">
    <property type="entry name" value="GNAT_dom"/>
</dbReference>
<evidence type="ECO:0000259" key="3">
    <source>
        <dbReference type="PROSITE" id="PS51186"/>
    </source>
</evidence>
<dbReference type="EMBL" id="KQ965768">
    <property type="protein sequence ID" value="KXS14505.1"/>
    <property type="molecule type" value="Genomic_DNA"/>
</dbReference>
<dbReference type="Gene3D" id="3.40.630.30">
    <property type="match status" value="1"/>
</dbReference>
<feature type="domain" description="N-acetyltransferase" evidence="3">
    <location>
        <begin position="28"/>
        <end position="182"/>
    </location>
</feature>
<dbReference type="InterPro" id="IPR050832">
    <property type="entry name" value="Bact_Acetyltransf"/>
</dbReference>
<sequence>MIGTEAATAPAPASTIAPTKRENRLDGITFRPATEAEWPTVSANFYSMWQDMGLSSMIVEDCATQTLKFLGSDRATELKVCPIVAVADDKVVGSGLCQLFEGYYPLIYKTSEYREGWIWGVYVSPEYRKRGIAEQIVKTCNERLKEIGCTHSLLHAAPGKPGRRVYSRMGYTDYELMELHLE</sequence>
<dbReference type="PROSITE" id="PS51186">
    <property type="entry name" value="GNAT"/>
    <property type="match status" value="1"/>
</dbReference>
<keyword evidence="2 4" id="KW-0012">Acyltransferase</keyword>
<dbReference type="InterPro" id="IPR016181">
    <property type="entry name" value="Acyl_CoA_acyltransferase"/>
</dbReference>
<dbReference type="PANTHER" id="PTHR43877">
    <property type="entry name" value="AMINOALKYLPHOSPHONATE N-ACETYLTRANSFERASE-RELATED-RELATED"/>
    <property type="match status" value="1"/>
</dbReference>
<dbReference type="Pfam" id="PF00583">
    <property type="entry name" value="Acetyltransf_1"/>
    <property type="match status" value="1"/>
</dbReference>
<dbReference type="AlphaFoldDB" id="A0A139ADI5"/>
<reference evidence="4 5" key="1">
    <citation type="journal article" date="2015" name="Genome Biol. Evol.">
        <title>Phylogenomic analyses indicate that early fungi evolved digesting cell walls of algal ancestors of land plants.</title>
        <authorList>
            <person name="Chang Y."/>
            <person name="Wang S."/>
            <person name="Sekimoto S."/>
            <person name="Aerts A.L."/>
            <person name="Choi C."/>
            <person name="Clum A."/>
            <person name="LaButti K.M."/>
            <person name="Lindquist E.A."/>
            <person name="Yee Ngan C."/>
            <person name="Ohm R.A."/>
            <person name="Salamov A.A."/>
            <person name="Grigoriev I.V."/>
            <person name="Spatafora J.W."/>
            <person name="Berbee M.L."/>
        </authorList>
    </citation>
    <scope>NUCLEOTIDE SEQUENCE [LARGE SCALE GENOMIC DNA]</scope>
    <source>
        <strain evidence="4 5">JEL478</strain>
    </source>
</reference>
<accession>A0A139ADI5</accession>
<evidence type="ECO:0000313" key="4">
    <source>
        <dbReference type="EMBL" id="KXS14505.1"/>
    </source>
</evidence>
<evidence type="ECO:0000256" key="1">
    <source>
        <dbReference type="ARBA" id="ARBA00022679"/>
    </source>
</evidence>